<dbReference type="EMBL" id="FNIR01000003">
    <property type="protein sequence ID" value="SDO01730.1"/>
    <property type="molecule type" value="Genomic_DNA"/>
</dbReference>
<keyword evidence="7" id="KW-1185">Reference proteome</keyword>
<proteinExistence type="predicted"/>
<evidence type="ECO:0000313" key="7">
    <source>
        <dbReference type="Proteomes" id="UP000199088"/>
    </source>
</evidence>
<keyword evidence="2" id="KW-0677">Repeat</keyword>
<protein>
    <submittedName>
        <fullName evidence="6">Ribose transport system ATP-binding protein</fullName>
    </submittedName>
</protein>
<dbReference type="CDD" id="cd03216">
    <property type="entry name" value="ABC_Carb_Monos_I"/>
    <property type="match status" value="1"/>
</dbReference>
<feature type="domain" description="ABC transporter" evidence="5">
    <location>
        <begin position="6"/>
        <end position="246"/>
    </location>
</feature>
<dbReference type="InterPro" id="IPR003593">
    <property type="entry name" value="AAA+_ATPase"/>
</dbReference>
<evidence type="ECO:0000313" key="6">
    <source>
        <dbReference type="EMBL" id="SDO01730.1"/>
    </source>
</evidence>
<dbReference type="Pfam" id="PF00005">
    <property type="entry name" value="ABC_tran"/>
    <property type="match status" value="2"/>
</dbReference>
<dbReference type="InterPro" id="IPR050107">
    <property type="entry name" value="ABC_carbohydrate_import_ATPase"/>
</dbReference>
<dbReference type="Gene3D" id="3.40.50.300">
    <property type="entry name" value="P-loop containing nucleotide triphosphate hydrolases"/>
    <property type="match status" value="2"/>
</dbReference>
<dbReference type="PANTHER" id="PTHR43790">
    <property type="entry name" value="CARBOHYDRATE TRANSPORT ATP-BINDING PROTEIN MG119-RELATED"/>
    <property type="match status" value="1"/>
</dbReference>
<accession>A0A1H0G4F9</accession>
<evidence type="ECO:0000256" key="2">
    <source>
        <dbReference type="ARBA" id="ARBA00022737"/>
    </source>
</evidence>
<dbReference type="CDD" id="cd03215">
    <property type="entry name" value="ABC_Carb_Monos_II"/>
    <property type="match status" value="1"/>
</dbReference>
<keyword evidence="1" id="KW-0813">Transport</keyword>
<keyword evidence="4 6" id="KW-0067">ATP-binding</keyword>
<dbReference type="GO" id="GO:0005524">
    <property type="term" value="F:ATP binding"/>
    <property type="evidence" value="ECO:0007669"/>
    <property type="project" value="UniProtKB-KW"/>
</dbReference>
<dbReference type="Proteomes" id="UP000199088">
    <property type="component" value="Unassembled WGS sequence"/>
</dbReference>
<dbReference type="STRING" id="1052260.SAMN05660199_01133"/>
<organism evidence="6 7">
    <name type="scientific">Klenkia soli</name>
    <dbReference type="NCBI Taxonomy" id="1052260"/>
    <lineage>
        <taxon>Bacteria</taxon>
        <taxon>Bacillati</taxon>
        <taxon>Actinomycetota</taxon>
        <taxon>Actinomycetes</taxon>
        <taxon>Geodermatophilales</taxon>
        <taxon>Geodermatophilaceae</taxon>
        <taxon>Klenkia</taxon>
    </lineage>
</organism>
<reference evidence="7" key="1">
    <citation type="submission" date="2016-10" db="EMBL/GenBank/DDBJ databases">
        <authorList>
            <person name="Varghese N."/>
            <person name="Submissions S."/>
        </authorList>
    </citation>
    <scope>NUCLEOTIDE SEQUENCE [LARGE SCALE GENOMIC DNA]</scope>
    <source>
        <strain evidence="7">DSM 45843</strain>
    </source>
</reference>
<dbReference type="InterPro" id="IPR027417">
    <property type="entry name" value="P-loop_NTPase"/>
</dbReference>
<feature type="domain" description="ABC transporter" evidence="5">
    <location>
        <begin position="262"/>
        <end position="503"/>
    </location>
</feature>
<evidence type="ECO:0000259" key="5">
    <source>
        <dbReference type="PROSITE" id="PS50893"/>
    </source>
</evidence>
<dbReference type="InterPro" id="IPR017871">
    <property type="entry name" value="ABC_transporter-like_CS"/>
</dbReference>
<dbReference type="SUPFAM" id="SSF52540">
    <property type="entry name" value="P-loop containing nucleoside triphosphate hydrolases"/>
    <property type="match status" value="2"/>
</dbReference>
<keyword evidence="3" id="KW-0547">Nucleotide-binding</keyword>
<dbReference type="InterPro" id="IPR003439">
    <property type="entry name" value="ABC_transporter-like_ATP-bd"/>
</dbReference>
<dbReference type="PROSITE" id="PS50893">
    <property type="entry name" value="ABC_TRANSPORTER_2"/>
    <property type="match status" value="2"/>
</dbReference>
<dbReference type="PROSITE" id="PS00211">
    <property type="entry name" value="ABC_TRANSPORTER_1"/>
    <property type="match status" value="1"/>
</dbReference>
<evidence type="ECO:0000256" key="3">
    <source>
        <dbReference type="ARBA" id="ARBA00022741"/>
    </source>
</evidence>
<sequence>MTAPLLELRNVTKRFGATTALDDVSITVHQHEVVGLIGENGAGKSTLLKMLAGLHRPDGGQVLLSGDPVDLGSPARAARLGIGVVHQEQSLLPNLRVAENLLLGHEGDALRAGFFRRKRLEAAAAEALATVESKVSPASLTEDLTFAERQMVEVARAVASRRPGRPPLVVLDEPTSVLEAEDVAVLKRQVMALREVGSVIFVSHRLDEVLDFSDRVYVLRDGKVVGERTSQDATEADLFRMMIGRDSSAGFYDEGRQRPADPDAVPVLSVKDLSRRGQYSGVSFDIRPGEVLGLVGVIGSGREQVSRAIFGAEPHDEGSIVLDGQPLRLRTPAAAVRSGIAYVPAERRVEGMVGGATVAENIALVHPGRGPVVLPARRRVVAQEWAERLDIRPRDTAADMARLSGGNQQKAALARWVLADDLRLLILDHPTRGLDIGAKEDLYKLFRDLCERGIGILLLADTLDEAIGMSHSVIVMKDGQVTARFENTAVDGKPQPIQLLEKMM</sequence>
<evidence type="ECO:0000256" key="1">
    <source>
        <dbReference type="ARBA" id="ARBA00022448"/>
    </source>
</evidence>
<gene>
    <name evidence="6" type="ORF">SAMN05660199_01133</name>
</gene>
<name>A0A1H0G4F9_9ACTN</name>
<evidence type="ECO:0000256" key="4">
    <source>
        <dbReference type="ARBA" id="ARBA00022840"/>
    </source>
</evidence>
<dbReference type="PANTHER" id="PTHR43790:SF9">
    <property type="entry name" value="GALACTOFURANOSE TRANSPORTER ATP-BINDING PROTEIN YTFR"/>
    <property type="match status" value="1"/>
</dbReference>
<dbReference type="SMART" id="SM00382">
    <property type="entry name" value="AAA"/>
    <property type="match status" value="2"/>
</dbReference>
<dbReference type="AlphaFoldDB" id="A0A1H0G4F9"/>
<dbReference type="OrthoDB" id="39350at2"/>
<dbReference type="RefSeq" id="WP_091241224.1">
    <property type="nucleotide sequence ID" value="NZ_FNIR01000003.1"/>
</dbReference>
<dbReference type="GO" id="GO:0016887">
    <property type="term" value="F:ATP hydrolysis activity"/>
    <property type="evidence" value="ECO:0007669"/>
    <property type="project" value="InterPro"/>
</dbReference>